<evidence type="ECO:0000313" key="2">
    <source>
        <dbReference type="EMBL" id="TDZ38776.1"/>
    </source>
</evidence>
<feature type="compositionally biased region" description="Basic residues" evidence="1">
    <location>
        <begin position="23"/>
        <end position="34"/>
    </location>
</feature>
<dbReference type="Proteomes" id="UP000295083">
    <property type="component" value="Unassembled WGS sequence"/>
</dbReference>
<keyword evidence="3" id="KW-1185">Reference proteome</keyword>
<feature type="region of interest" description="Disordered" evidence="1">
    <location>
        <begin position="52"/>
        <end position="91"/>
    </location>
</feature>
<dbReference type="EMBL" id="QAPG01000014">
    <property type="protein sequence ID" value="TDZ38776.1"/>
    <property type="molecule type" value="Genomic_DNA"/>
</dbReference>
<feature type="region of interest" description="Disordered" evidence="1">
    <location>
        <begin position="1"/>
        <end position="40"/>
    </location>
</feature>
<feature type="region of interest" description="Disordered" evidence="1">
    <location>
        <begin position="96"/>
        <end position="115"/>
    </location>
</feature>
<dbReference type="AlphaFoldDB" id="A0A4R8QNI0"/>
<reference evidence="2 3" key="1">
    <citation type="submission" date="2018-11" db="EMBL/GenBank/DDBJ databases">
        <title>Genome sequence and assembly of Colletotrichum spinosum.</title>
        <authorList>
            <person name="Gan P."/>
            <person name="Shirasu K."/>
        </authorList>
    </citation>
    <scope>NUCLEOTIDE SEQUENCE [LARGE SCALE GENOMIC DNA]</scope>
    <source>
        <strain evidence="2 3">CBS 515.97</strain>
    </source>
</reference>
<name>A0A4R8QNI0_9PEZI</name>
<evidence type="ECO:0000313" key="3">
    <source>
        <dbReference type="Proteomes" id="UP000295083"/>
    </source>
</evidence>
<organism evidence="2 3">
    <name type="scientific">Colletotrichum spinosum</name>
    <dbReference type="NCBI Taxonomy" id="1347390"/>
    <lineage>
        <taxon>Eukaryota</taxon>
        <taxon>Fungi</taxon>
        <taxon>Dikarya</taxon>
        <taxon>Ascomycota</taxon>
        <taxon>Pezizomycotina</taxon>
        <taxon>Sordariomycetes</taxon>
        <taxon>Hypocreomycetidae</taxon>
        <taxon>Glomerellales</taxon>
        <taxon>Glomerellaceae</taxon>
        <taxon>Colletotrichum</taxon>
        <taxon>Colletotrichum orbiculare species complex</taxon>
    </lineage>
</organism>
<accession>A0A4R8QNI0</accession>
<gene>
    <name evidence="2" type="ORF">C8035_v006622</name>
</gene>
<protein>
    <submittedName>
        <fullName evidence="2">Uncharacterized protein</fullName>
    </submittedName>
</protein>
<sequence length="143" mass="15394">MRPTTALRADEGGTDGVWTNREKHTRAVSHKHTRSASEVVSDDAVPVADGGEVFPIQQNPPRPIYSCRGPGTFNRTKRSTPTPRVGTAAQGYFERTKPSRISQAAGGATGAAVGHERTVCPGRRWHLSEVAPTKLVAKRDAPQ</sequence>
<feature type="compositionally biased region" description="Low complexity" evidence="1">
    <location>
        <begin position="104"/>
        <end position="113"/>
    </location>
</feature>
<comment type="caution">
    <text evidence="2">The sequence shown here is derived from an EMBL/GenBank/DDBJ whole genome shotgun (WGS) entry which is preliminary data.</text>
</comment>
<evidence type="ECO:0000256" key="1">
    <source>
        <dbReference type="SAM" id="MobiDB-lite"/>
    </source>
</evidence>
<proteinExistence type="predicted"/>